<keyword evidence="8" id="KW-0812">Transmembrane</keyword>
<comment type="similarity">
    <text evidence="1 7">Belongs to the cytochrome P450 family.</text>
</comment>
<dbReference type="Gene3D" id="1.10.630.10">
    <property type="entry name" value="Cytochrome P450"/>
    <property type="match status" value="1"/>
</dbReference>
<dbReference type="GO" id="GO:0046872">
    <property type="term" value="F:metal ion binding"/>
    <property type="evidence" value="ECO:0007669"/>
    <property type="project" value="UniProtKB-KW"/>
</dbReference>
<reference evidence="10" key="1">
    <citation type="submission" date="2023-07" db="EMBL/GenBank/DDBJ databases">
        <title>30 novel species of actinomycetes from the DSMZ collection.</title>
        <authorList>
            <person name="Nouioui I."/>
        </authorList>
    </citation>
    <scope>NUCLEOTIDE SEQUENCE [LARGE SCALE GENOMIC DNA]</scope>
    <source>
        <strain evidence="10">DSM 41981</strain>
    </source>
</reference>
<keyword evidence="8" id="KW-1133">Transmembrane helix</keyword>
<comment type="caution">
    <text evidence="9">The sequence shown here is derived from an EMBL/GenBank/DDBJ whole genome shotgun (WGS) entry which is preliminary data.</text>
</comment>
<dbReference type="GO" id="GO:0004497">
    <property type="term" value="F:monooxygenase activity"/>
    <property type="evidence" value="ECO:0007669"/>
    <property type="project" value="UniProtKB-KW"/>
</dbReference>
<evidence type="ECO:0000313" key="10">
    <source>
        <dbReference type="Proteomes" id="UP001183535"/>
    </source>
</evidence>
<dbReference type="FunFam" id="1.10.630.10:FF:000018">
    <property type="entry name" value="Cytochrome P450 monooxygenase"/>
    <property type="match status" value="1"/>
</dbReference>
<proteinExistence type="inferred from homology"/>
<dbReference type="InterPro" id="IPR017972">
    <property type="entry name" value="Cyt_P450_CS"/>
</dbReference>
<evidence type="ECO:0000256" key="5">
    <source>
        <dbReference type="ARBA" id="ARBA00023004"/>
    </source>
</evidence>
<evidence type="ECO:0000256" key="7">
    <source>
        <dbReference type="RuleBase" id="RU000461"/>
    </source>
</evidence>
<evidence type="ECO:0000256" key="1">
    <source>
        <dbReference type="ARBA" id="ARBA00010617"/>
    </source>
</evidence>
<dbReference type="Pfam" id="PF00067">
    <property type="entry name" value="p450"/>
    <property type="match status" value="1"/>
</dbReference>
<dbReference type="PRINTS" id="PR00359">
    <property type="entry name" value="BP450"/>
</dbReference>
<dbReference type="PANTHER" id="PTHR46696">
    <property type="entry name" value="P450, PUTATIVE (EUROFUNG)-RELATED"/>
    <property type="match status" value="1"/>
</dbReference>
<evidence type="ECO:0000256" key="2">
    <source>
        <dbReference type="ARBA" id="ARBA00022617"/>
    </source>
</evidence>
<dbReference type="InterPro" id="IPR001128">
    <property type="entry name" value="Cyt_P450"/>
</dbReference>
<dbReference type="PANTHER" id="PTHR46696:SF1">
    <property type="entry name" value="CYTOCHROME P450 YJIB-RELATED"/>
    <property type="match status" value="1"/>
</dbReference>
<feature type="transmembrane region" description="Helical" evidence="8">
    <location>
        <begin position="211"/>
        <end position="235"/>
    </location>
</feature>
<keyword evidence="6 7" id="KW-0503">Monooxygenase</keyword>
<dbReference type="SUPFAM" id="SSF48264">
    <property type="entry name" value="Cytochrome P450"/>
    <property type="match status" value="1"/>
</dbReference>
<keyword evidence="8" id="KW-0472">Membrane</keyword>
<dbReference type="PRINTS" id="PR00385">
    <property type="entry name" value="P450"/>
</dbReference>
<dbReference type="InterPro" id="IPR036396">
    <property type="entry name" value="Cyt_P450_sf"/>
</dbReference>
<evidence type="ECO:0000256" key="6">
    <source>
        <dbReference type="ARBA" id="ARBA00023033"/>
    </source>
</evidence>
<dbReference type="PROSITE" id="PS00086">
    <property type="entry name" value="CYTOCHROME_P450"/>
    <property type="match status" value="1"/>
</dbReference>
<evidence type="ECO:0000256" key="3">
    <source>
        <dbReference type="ARBA" id="ARBA00022723"/>
    </source>
</evidence>
<gene>
    <name evidence="9" type="ORF">RM877_17975</name>
</gene>
<dbReference type="EMBL" id="JAVRES010000007">
    <property type="protein sequence ID" value="MDT0436575.1"/>
    <property type="molecule type" value="Genomic_DNA"/>
</dbReference>
<dbReference type="AlphaFoldDB" id="A0ABD5EQH2"/>
<dbReference type="InterPro" id="IPR002397">
    <property type="entry name" value="Cyt_P450_B"/>
</dbReference>
<keyword evidence="4 7" id="KW-0560">Oxidoreductase</keyword>
<evidence type="ECO:0000313" key="9">
    <source>
        <dbReference type="EMBL" id="MDT0436575.1"/>
    </source>
</evidence>
<dbReference type="Proteomes" id="UP001183535">
    <property type="component" value="Unassembled WGS sequence"/>
</dbReference>
<sequence length="378" mass="40989">MDAAHHSEEFGTRFLTRFADCQDALSEPGLQVPDRAWCARELTRWSDHPAADFFYSSMLATNGPDHERLRRPVARTFTARRVAALRAQVEAVADELVDRFAEAASGGGPANFQDLVGQPLPVAVVGRLIGVPDTERDHLAELGRGATRLLEPVRTPEDWAAADRAVVALREYFADVLRQRRARPRDDLASALLDQRGPDQRPLTERELVDILLLVFVAGFETTAGLLGLAVFALLTHPDQLALVRADPALRPAAVEEALRWDAPVMMTERVAARPLEIAGTRLPAGASVTTVLAAANRDPRRHPDPDAFRVGRTGTKVLSFSAGAHHCLGAALARLEGAALIGRLFDRFPALSLAGEPVRRDSVALRSFDDLPLAAAG</sequence>
<name>A0ABD5EQH2_9ACTN</name>
<protein>
    <submittedName>
        <fullName evidence="9">Cytochrome P450</fullName>
    </submittedName>
</protein>
<keyword evidence="10" id="KW-1185">Reference proteome</keyword>
<organism evidence="9 10">
    <name type="scientific">Streptomyces doudnae</name>
    <dbReference type="NCBI Taxonomy" id="3075536"/>
    <lineage>
        <taxon>Bacteria</taxon>
        <taxon>Bacillati</taxon>
        <taxon>Actinomycetota</taxon>
        <taxon>Actinomycetes</taxon>
        <taxon>Kitasatosporales</taxon>
        <taxon>Streptomycetaceae</taxon>
        <taxon>Streptomyces</taxon>
    </lineage>
</organism>
<accession>A0ABD5EQH2</accession>
<keyword evidence="5 7" id="KW-0408">Iron</keyword>
<dbReference type="RefSeq" id="WP_093825790.1">
    <property type="nucleotide sequence ID" value="NZ_JAVRES010000007.1"/>
</dbReference>
<keyword evidence="2 7" id="KW-0349">Heme</keyword>
<dbReference type="CDD" id="cd20625">
    <property type="entry name" value="CYP164-like"/>
    <property type="match status" value="1"/>
</dbReference>
<evidence type="ECO:0000256" key="4">
    <source>
        <dbReference type="ARBA" id="ARBA00023002"/>
    </source>
</evidence>
<keyword evidence="3 7" id="KW-0479">Metal-binding</keyword>
<evidence type="ECO:0000256" key="8">
    <source>
        <dbReference type="SAM" id="Phobius"/>
    </source>
</evidence>